<dbReference type="SUPFAM" id="SSF63501">
    <property type="entry name" value="Frizzled cysteine-rich domain"/>
    <property type="match status" value="1"/>
</dbReference>
<evidence type="ECO:0000256" key="10">
    <source>
        <dbReference type="SAM" id="SignalP"/>
    </source>
</evidence>
<dbReference type="PANTHER" id="PTHR24261">
    <property type="entry name" value="PLASMINOGEN-RELATED"/>
    <property type="match status" value="1"/>
</dbReference>
<keyword evidence="14" id="KW-1185">Reference proteome</keyword>
<evidence type="ECO:0000256" key="3">
    <source>
        <dbReference type="ARBA" id="ARBA00022572"/>
    </source>
</evidence>
<comment type="subcellular location">
    <subcellularLocation>
        <location evidence="1">Membrane</location>
        <topology evidence="1">Single-pass type I membrane protein</topology>
    </subcellularLocation>
</comment>
<dbReference type="InterPro" id="IPR013806">
    <property type="entry name" value="Kringle-like"/>
</dbReference>
<dbReference type="GO" id="GO:0005524">
    <property type="term" value="F:ATP binding"/>
    <property type="evidence" value="ECO:0007669"/>
    <property type="project" value="UniProtKB-KW"/>
</dbReference>
<feature type="signal peptide" evidence="10">
    <location>
        <begin position="1"/>
        <end position="17"/>
    </location>
</feature>
<feature type="domain" description="Kringle" evidence="12">
    <location>
        <begin position="165"/>
        <end position="244"/>
    </location>
</feature>
<dbReference type="Pfam" id="PF01392">
    <property type="entry name" value="Fz"/>
    <property type="match status" value="1"/>
</dbReference>
<evidence type="ECO:0000256" key="2">
    <source>
        <dbReference type="ARBA" id="ARBA00022553"/>
    </source>
</evidence>
<keyword evidence="10" id="KW-0732">Signal</keyword>
<evidence type="ECO:0008006" key="15">
    <source>
        <dbReference type="Google" id="ProtNLM"/>
    </source>
</evidence>
<comment type="caution">
    <text evidence="8">Lacks conserved residue(s) required for the propagation of feature annotation.</text>
</comment>
<proteinExistence type="predicted"/>
<dbReference type="PRINTS" id="PR00018">
    <property type="entry name" value="KRINGLE"/>
</dbReference>
<dbReference type="PROSITE" id="PS50070">
    <property type="entry name" value="KRINGLE_2"/>
    <property type="match status" value="1"/>
</dbReference>
<keyword evidence="2" id="KW-0597">Phosphoprotein</keyword>
<evidence type="ECO:0000256" key="1">
    <source>
        <dbReference type="ARBA" id="ARBA00004479"/>
    </source>
</evidence>
<dbReference type="InterPro" id="IPR036790">
    <property type="entry name" value="Frizzled_dom_sf"/>
</dbReference>
<dbReference type="InterPro" id="IPR050759">
    <property type="entry name" value="Serine_protease_kringle"/>
</dbReference>
<feature type="domain" description="FZ" evidence="11">
    <location>
        <begin position="18"/>
        <end position="152"/>
    </location>
</feature>
<dbReference type="InterPro" id="IPR018056">
    <property type="entry name" value="Kringle_CS"/>
</dbReference>
<name>A0A5E4QGR7_9NEOP</name>
<evidence type="ECO:0000313" key="13">
    <source>
        <dbReference type="EMBL" id="VVC96475.1"/>
    </source>
</evidence>
<organism evidence="13 14">
    <name type="scientific">Leptidea sinapis</name>
    <dbReference type="NCBI Taxonomy" id="189913"/>
    <lineage>
        <taxon>Eukaryota</taxon>
        <taxon>Metazoa</taxon>
        <taxon>Ecdysozoa</taxon>
        <taxon>Arthropoda</taxon>
        <taxon>Hexapoda</taxon>
        <taxon>Insecta</taxon>
        <taxon>Pterygota</taxon>
        <taxon>Neoptera</taxon>
        <taxon>Endopterygota</taxon>
        <taxon>Lepidoptera</taxon>
        <taxon>Glossata</taxon>
        <taxon>Ditrysia</taxon>
        <taxon>Papilionoidea</taxon>
        <taxon>Pieridae</taxon>
        <taxon>Dismorphiinae</taxon>
        <taxon>Leptidea</taxon>
    </lineage>
</organism>
<dbReference type="PANTHER" id="PTHR24261:SF7">
    <property type="entry name" value="KRINGLE DOMAIN-CONTAINING PROTEIN"/>
    <property type="match status" value="1"/>
</dbReference>
<dbReference type="Gene3D" id="1.10.2000.10">
    <property type="entry name" value="Frizzled cysteine-rich domain"/>
    <property type="match status" value="1"/>
</dbReference>
<dbReference type="EMBL" id="FZQP02002747">
    <property type="protein sequence ID" value="VVC96475.1"/>
    <property type="molecule type" value="Genomic_DNA"/>
</dbReference>
<dbReference type="PROSITE" id="PS50038">
    <property type="entry name" value="FZ"/>
    <property type="match status" value="1"/>
</dbReference>
<feature type="transmembrane region" description="Helical" evidence="9">
    <location>
        <begin position="268"/>
        <end position="290"/>
    </location>
</feature>
<keyword evidence="9" id="KW-0472">Membrane</keyword>
<dbReference type="SMART" id="SM00130">
    <property type="entry name" value="KR"/>
    <property type="match status" value="1"/>
</dbReference>
<keyword evidence="3 8" id="KW-0420">Kringle</keyword>
<keyword evidence="6 7" id="KW-1015">Disulfide bond</keyword>
<dbReference type="CDD" id="cd00108">
    <property type="entry name" value="KR"/>
    <property type="match status" value="1"/>
</dbReference>
<keyword evidence="9" id="KW-0812">Transmembrane</keyword>
<evidence type="ECO:0000256" key="9">
    <source>
        <dbReference type="SAM" id="Phobius"/>
    </source>
</evidence>
<evidence type="ECO:0000313" key="14">
    <source>
        <dbReference type="Proteomes" id="UP000324832"/>
    </source>
</evidence>
<evidence type="ECO:0000256" key="5">
    <source>
        <dbReference type="ARBA" id="ARBA00022840"/>
    </source>
</evidence>
<feature type="disulfide bond" evidence="7">
    <location>
        <begin position="27"/>
        <end position="73"/>
    </location>
</feature>
<dbReference type="GO" id="GO:0016020">
    <property type="term" value="C:membrane"/>
    <property type="evidence" value="ECO:0007669"/>
    <property type="project" value="UniProtKB-SubCell"/>
</dbReference>
<accession>A0A5E4QGR7</accession>
<gene>
    <name evidence="13" type="ORF">LSINAPIS_LOCUS7973</name>
</gene>
<keyword evidence="9" id="KW-1133">Transmembrane helix</keyword>
<dbReference type="Proteomes" id="UP000324832">
    <property type="component" value="Unassembled WGS sequence"/>
</dbReference>
<reference evidence="13 14" key="1">
    <citation type="submission" date="2017-07" db="EMBL/GenBank/DDBJ databases">
        <authorList>
            <person name="Talla V."/>
            <person name="Backstrom N."/>
        </authorList>
    </citation>
    <scope>NUCLEOTIDE SEQUENCE [LARGE SCALE GENOMIC DNA]</scope>
</reference>
<dbReference type="PROSITE" id="PS00021">
    <property type="entry name" value="KRINGLE_1"/>
    <property type="match status" value="1"/>
</dbReference>
<evidence type="ECO:0000256" key="4">
    <source>
        <dbReference type="ARBA" id="ARBA00022741"/>
    </source>
</evidence>
<dbReference type="AlphaFoldDB" id="A0A5E4QGR7"/>
<keyword evidence="4" id="KW-0547">Nucleotide-binding</keyword>
<dbReference type="SUPFAM" id="SSF57440">
    <property type="entry name" value="Kringle-like"/>
    <property type="match status" value="1"/>
</dbReference>
<feature type="disulfide bond" evidence="7">
    <location>
        <begin position="19"/>
        <end position="80"/>
    </location>
</feature>
<dbReference type="InterPro" id="IPR000001">
    <property type="entry name" value="Kringle"/>
</dbReference>
<evidence type="ECO:0000256" key="7">
    <source>
        <dbReference type="PROSITE-ProRule" id="PRU00090"/>
    </source>
</evidence>
<dbReference type="Gene3D" id="2.40.20.10">
    <property type="entry name" value="Plasminogen Kringle 4"/>
    <property type="match status" value="1"/>
</dbReference>
<evidence type="ECO:0000256" key="8">
    <source>
        <dbReference type="PROSITE-ProRule" id="PRU00121"/>
    </source>
</evidence>
<keyword evidence="5" id="KW-0067">ATP-binding</keyword>
<sequence length="328" mass="37392">MFVVLVIVLASVQSVFMYCGPYNGQICKHYSTGYVWYNSTGGLENENIATGLWKEMISTLKEQCRSKAEKLLCAYAFPKCNNKDGVGYYALPLCYEDCIAVKMQFCFNEWAVIEEQKRRGVFFESRGHFRFPDCEELPKFSGKGSEISCHYTGITEMDYSQITKTCYHGNGRYYQGTVNTTETGLACQAWETQYPQQHTRPPLVFPEVQNATNYCRNAGGEEKKPWCYTMNPNVRWEHCDIPMCANSSDGVDNENGPIVMENYFTPTFVLILSIGGLVGVLGIASIALLCHYCKKVKNRFHNGSNKLNEINFRILYMKSHIMMCETHV</sequence>
<evidence type="ECO:0000256" key="6">
    <source>
        <dbReference type="ARBA" id="ARBA00023157"/>
    </source>
</evidence>
<dbReference type="Pfam" id="PF00051">
    <property type="entry name" value="Kringle"/>
    <property type="match status" value="1"/>
</dbReference>
<evidence type="ECO:0000259" key="11">
    <source>
        <dbReference type="PROSITE" id="PS50038"/>
    </source>
</evidence>
<feature type="chain" id="PRO_5022997523" description="Kringle domain-containing protein" evidence="10">
    <location>
        <begin position="18"/>
        <end position="328"/>
    </location>
</feature>
<dbReference type="InterPro" id="IPR038178">
    <property type="entry name" value="Kringle_sf"/>
</dbReference>
<evidence type="ECO:0000259" key="12">
    <source>
        <dbReference type="PROSITE" id="PS50070"/>
    </source>
</evidence>
<dbReference type="InterPro" id="IPR020067">
    <property type="entry name" value="Frizzled_dom"/>
</dbReference>
<protein>
    <recommendedName>
        <fullName evidence="15">Kringle domain-containing protein</fullName>
    </recommendedName>
</protein>